<name>A0A1G5K1U5_9FLAO</name>
<evidence type="ECO:0008006" key="4">
    <source>
        <dbReference type="Google" id="ProtNLM"/>
    </source>
</evidence>
<keyword evidence="3" id="KW-1185">Reference proteome</keyword>
<dbReference type="EMBL" id="FMVF01000019">
    <property type="protein sequence ID" value="SCY94547.1"/>
    <property type="molecule type" value="Genomic_DNA"/>
</dbReference>
<dbReference type="Proteomes" id="UP000199354">
    <property type="component" value="Unassembled WGS sequence"/>
</dbReference>
<dbReference type="STRING" id="490189.SAMN02927903_03035"/>
<proteinExistence type="predicted"/>
<accession>A0A1G5K1U5</accession>
<dbReference type="AlphaFoldDB" id="A0A1G5K1U5"/>
<dbReference type="OrthoDB" id="964176at2"/>
<protein>
    <recommendedName>
        <fullName evidence="4">Phage virion morphogenesis (Putative tail completion) protein</fullName>
    </recommendedName>
</protein>
<dbReference type="RefSeq" id="WP_091146218.1">
    <property type="nucleotide sequence ID" value="NZ_FMVF01000019.1"/>
</dbReference>
<reference evidence="2 3" key="1">
    <citation type="submission" date="2016-10" db="EMBL/GenBank/DDBJ databases">
        <authorList>
            <person name="de Groot N.N."/>
        </authorList>
    </citation>
    <scope>NUCLEOTIDE SEQUENCE [LARGE SCALE GENOMIC DNA]</scope>
    <source>
        <strain evidence="2 3">CGMCC 1.7031</strain>
    </source>
</reference>
<sequence length="164" mass="18943">MADLNDLQKLLDRAAREIPEKALIAIEVEGKNFIQMNFENEGFTDSVLEKWKERKTTDDQGRDITRYRTNRRGKRGNLNKYGSGIQDRALLTGLATGGNKLRNSIKSRVMKSSKQVRFYTSKEYADRHNEGLAGMPKRQFMGKSRYLDKQIAKKITKELDKILK</sequence>
<organism evidence="2 3">
    <name type="scientific">Flavobacterium caeni</name>
    <dbReference type="NCBI Taxonomy" id="490189"/>
    <lineage>
        <taxon>Bacteria</taxon>
        <taxon>Pseudomonadati</taxon>
        <taxon>Bacteroidota</taxon>
        <taxon>Flavobacteriia</taxon>
        <taxon>Flavobacteriales</taxon>
        <taxon>Flavobacteriaceae</taxon>
        <taxon>Flavobacterium</taxon>
    </lineage>
</organism>
<feature type="region of interest" description="Disordered" evidence="1">
    <location>
        <begin position="58"/>
        <end position="79"/>
    </location>
</feature>
<evidence type="ECO:0000313" key="3">
    <source>
        <dbReference type="Proteomes" id="UP000199354"/>
    </source>
</evidence>
<evidence type="ECO:0000256" key="1">
    <source>
        <dbReference type="SAM" id="MobiDB-lite"/>
    </source>
</evidence>
<evidence type="ECO:0000313" key="2">
    <source>
        <dbReference type="EMBL" id="SCY94547.1"/>
    </source>
</evidence>
<gene>
    <name evidence="2" type="ORF">SAMN02927903_03035</name>
</gene>
<feature type="compositionally biased region" description="Basic residues" evidence="1">
    <location>
        <begin position="68"/>
        <end position="77"/>
    </location>
</feature>